<evidence type="ECO:0000256" key="6">
    <source>
        <dbReference type="ARBA" id="ARBA00023136"/>
    </source>
</evidence>
<feature type="transmembrane region" description="Helical" evidence="8">
    <location>
        <begin position="413"/>
        <end position="441"/>
    </location>
</feature>
<sequence>MELELLLALLMFLTAIGALLAGYPVALTLGGVALLFALFGITLGVFPEPLLLSLPSRIQGGSIMQNETLIAVPLFVLMGVILERSRVAEDLLHIAGRLLGRMRGGLGYAVVLVGALLAASTGIVGATVITMTLIALPTMLAHKYDPKLATGTIAASGTLGQIIPPSIVLILLADAVSNAASQAANEMGIGSFVVSVGDLFAGALIPGLLLVGLYIGWIAIMAILKPDSCPPVIDDDSPPLTGKEVAFGLGAPLFLIIAVLGAILSGIATPTEAASIGVAGALLLAGLRLSETKDALLVRVIAAAFVSLILILIIRNVMDLRLGVATTDAITLAGIAIIAISAFILLAGTAAGMLILHRRGFLSLALKSGVHITSMVFLILIGASLFSLVFRGFGGDDMVADLLEAVPGGRWGALIGAMLVMFVLGFFLDFIEIVFVVVPLVTPPLIIMGFDPVWLAILMALNLQTSFLTPPFGFALFYLRGAAPDSVQTIEIWRGALPFIGLQLLMILAVAFLPQLATWLPSLQAN</sequence>
<feature type="transmembrane region" description="Helical" evidence="8">
    <location>
        <begin position="31"/>
        <end position="51"/>
    </location>
</feature>
<evidence type="ECO:0000313" key="11">
    <source>
        <dbReference type="Proteomes" id="UP000265431"/>
    </source>
</evidence>
<accession>A0A399QSF9</accession>
<organism evidence="10 11">
    <name type="scientific">Henriciella barbarensis</name>
    <dbReference type="NCBI Taxonomy" id="86342"/>
    <lineage>
        <taxon>Bacteria</taxon>
        <taxon>Pseudomonadati</taxon>
        <taxon>Pseudomonadota</taxon>
        <taxon>Alphaproteobacteria</taxon>
        <taxon>Hyphomonadales</taxon>
        <taxon>Hyphomonadaceae</taxon>
        <taxon>Henriciella</taxon>
    </lineage>
</organism>
<dbReference type="Pfam" id="PF06808">
    <property type="entry name" value="DctM"/>
    <property type="match status" value="2"/>
</dbReference>
<keyword evidence="6 8" id="KW-0472">Membrane</keyword>
<feature type="transmembrane region" description="Helical" evidence="8">
    <location>
        <begin position="148"/>
        <end position="173"/>
    </location>
</feature>
<evidence type="ECO:0000256" key="7">
    <source>
        <dbReference type="RuleBase" id="RU369079"/>
    </source>
</evidence>
<dbReference type="AlphaFoldDB" id="A0A399QSF9"/>
<evidence type="ECO:0000259" key="9">
    <source>
        <dbReference type="Pfam" id="PF06808"/>
    </source>
</evidence>
<feature type="domain" description="TRAP C4-dicarboxylate transport system permease DctM subunit" evidence="9">
    <location>
        <begin position="14"/>
        <end position="288"/>
    </location>
</feature>
<comment type="function">
    <text evidence="7">Part of the tripartite ATP-independent periplasmic (TRAP) transport system.</text>
</comment>
<dbReference type="InterPro" id="IPR004681">
    <property type="entry name" value="TRAP_DctM"/>
</dbReference>
<feature type="transmembrane region" description="Helical" evidence="8">
    <location>
        <begin position="106"/>
        <end position="136"/>
    </location>
</feature>
<keyword evidence="5 8" id="KW-1133">Transmembrane helix</keyword>
<dbReference type="PANTHER" id="PTHR33362:SF7">
    <property type="entry name" value="SLL1103 PROTEIN"/>
    <property type="match status" value="1"/>
</dbReference>
<keyword evidence="3 7" id="KW-0997">Cell inner membrane</keyword>
<name>A0A399QSF9_9PROT</name>
<dbReference type="OrthoDB" id="7339120at2"/>
<feature type="transmembrane region" description="Helical" evidence="8">
    <location>
        <begin position="330"/>
        <end position="356"/>
    </location>
</feature>
<keyword evidence="11" id="KW-1185">Reference proteome</keyword>
<proteinExistence type="predicted"/>
<reference evidence="10 11" key="1">
    <citation type="submission" date="2018-08" db="EMBL/GenBank/DDBJ databases">
        <title>Henriciella mobilis sp. nov., isolated from seawater.</title>
        <authorList>
            <person name="Cheng H."/>
            <person name="Wu Y.-H."/>
            <person name="Xu X.-W."/>
            <person name="Guo L.-L."/>
        </authorList>
    </citation>
    <scope>NUCLEOTIDE SEQUENCE [LARGE SCALE GENOMIC DNA]</scope>
    <source>
        <strain evidence="10 11">CCUG66934</strain>
    </source>
</reference>
<evidence type="ECO:0000313" key="10">
    <source>
        <dbReference type="EMBL" id="RIJ20602.1"/>
    </source>
</evidence>
<keyword evidence="2" id="KW-1003">Cell membrane</keyword>
<dbReference type="GO" id="GO:0005886">
    <property type="term" value="C:plasma membrane"/>
    <property type="evidence" value="ECO:0007669"/>
    <property type="project" value="UniProtKB-SubCell"/>
</dbReference>
<dbReference type="GO" id="GO:0022857">
    <property type="term" value="F:transmembrane transporter activity"/>
    <property type="evidence" value="ECO:0007669"/>
    <property type="project" value="UniProtKB-UniRule"/>
</dbReference>
<dbReference type="RefSeq" id="WP_119380919.1">
    <property type="nucleotide sequence ID" value="NZ_QWGB01000014.1"/>
</dbReference>
<feature type="domain" description="TRAP C4-dicarboxylate transport system permease DctM subunit" evidence="9">
    <location>
        <begin position="298"/>
        <end position="516"/>
    </location>
</feature>
<evidence type="ECO:0000256" key="3">
    <source>
        <dbReference type="ARBA" id="ARBA00022519"/>
    </source>
</evidence>
<feature type="transmembrane region" description="Helical" evidence="8">
    <location>
        <begin position="296"/>
        <end position="318"/>
    </location>
</feature>
<protein>
    <submittedName>
        <fullName evidence="10">TRAP transporter large permease subunit</fullName>
    </submittedName>
</protein>
<feature type="transmembrane region" description="Helical" evidence="8">
    <location>
        <begin position="199"/>
        <end position="224"/>
    </location>
</feature>
<keyword evidence="7" id="KW-0813">Transport</keyword>
<feature type="transmembrane region" description="Helical" evidence="8">
    <location>
        <begin position="245"/>
        <end position="267"/>
    </location>
</feature>
<evidence type="ECO:0000256" key="5">
    <source>
        <dbReference type="ARBA" id="ARBA00022989"/>
    </source>
</evidence>
<evidence type="ECO:0000256" key="2">
    <source>
        <dbReference type="ARBA" id="ARBA00022475"/>
    </source>
</evidence>
<dbReference type="EMBL" id="QWGB01000014">
    <property type="protein sequence ID" value="RIJ20602.1"/>
    <property type="molecule type" value="Genomic_DNA"/>
</dbReference>
<evidence type="ECO:0000256" key="4">
    <source>
        <dbReference type="ARBA" id="ARBA00022692"/>
    </source>
</evidence>
<feature type="transmembrane region" description="Helical" evidence="8">
    <location>
        <begin position="453"/>
        <end position="479"/>
    </location>
</feature>
<gene>
    <name evidence="10" type="ORF">D1224_15975</name>
</gene>
<dbReference type="Proteomes" id="UP000265431">
    <property type="component" value="Unassembled WGS sequence"/>
</dbReference>
<evidence type="ECO:0000256" key="1">
    <source>
        <dbReference type="ARBA" id="ARBA00004429"/>
    </source>
</evidence>
<feature type="transmembrane region" description="Helical" evidence="8">
    <location>
        <begin position="499"/>
        <end position="520"/>
    </location>
</feature>
<comment type="caution">
    <text evidence="10">The sequence shown here is derived from an EMBL/GenBank/DDBJ whole genome shotgun (WGS) entry which is preliminary data.</text>
</comment>
<dbReference type="PANTHER" id="PTHR33362">
    <property type="entry name" value="SIALIC ACID TRAP TRANSPORTER PERMEASE PROTEIN SIAT-RELATED"/>
    <property type="match status" value="1"/>
</dbReference>
<comment type="subcellular location">
    <subcellularLocation>
        <location evidence="1 7">Cell inner membrane</location>
        <topology evidence="1 7">Multi-pass membrane protein</topology>
    </subcellularLocation>
</comment>
<feature type="transmembrane region" description="Helical" evidence="8">
    <location>
        <begin position="368"/>
        <end position="393"/>
    </location>
</feature>
<evidence type="ECO:0000256" key="8">
    <source>
        <dbReference type="SAM" id="Phobius"/>
    </source>
</evidence>
<keyword evidence="4 8" id="KW-0812">Transmembrane</keyword>
<dbReference type="InterPro" id="IPR010656">
    <property type="entry name" value="DctM"/>
</dbReference>